<dbReference type="RefSeq" id="WP_008764170.1">
    <property type="nucleotide sequence ID" value="NZ_BAABXH010000002.1"/>
</dbReference>
<dbReference type="EMBL" id="WCRY01000001">
    <property type="protein sequence ID" value="KAB4488075.1"/>
    <property type="molecule type" value="Genomic_DNA"/>
</dbReference>
<accession>A0A0N7I9H3</accession>
<dbReference type="Proteomes" id="UP001217776">
    <property type="component" value="Unassembled WGS sequence"/>
</dbReference>
<feature type="chain" id="PRO_5002966605" description="Outer membrane protein beta-barrel domain-containing protein" evidence="1">
    <location>
        <begin position="23"/>
        <end position="300"/>
    </location>
</feature>
<reference evidence="3" key="3">
    <citation type="submission" date="2022-10" db="EMBL/GenBank/DDBJ databases">
        <title>Human gut microbiome strain richness.</title>
        <authorList>
            <person name="Chen-Liaw A."/>
        </authorList>
    </citation>
    <scope>NUCLEOTIDE SEQUENCE</scope>
    <source>
        <strain evidence="3">1001283st1_A3_1001283B150304_161114</strain>
    </source>
</reference>
<dbReference type="Gene3D" id="2.40.160.20">
    <property type="match status" value="1"/>
</dbReference>
<accession>C6ILY4</accession>
<gene>
    <name evidence="2" type="ORF">GAN91_01360</name>
    <name evidence="4" type="ORF">KQP74_24195</name>
    <name evidence="3" type="ORF">PO127_23165</name>
</gene>
<reference evidence="4" key="2">
    <citation type="submission" date="2021-06" db="EMBL/GenBank/DDBJ databases">
        <title>Interrogation of the integrated mobile genetic elements in gut-associated Bacteroides with a consensus prediction approach.</title>
        <authorList>
            <person name="Campbell D.E."/>
            <person name="Leigh J.R."/>
            <person name="Kim T."/>
            <person name="England W."/>
            <person name="Whitaker R.J."/>
            <person name="Degnan P.H."/>
        </authorList>
    </citation>
    <scope>NUCLEOTIDE SEQUENCE</scope>
    <source>
        <strain evidence="4">VPI-3443</strain>
    </source>
</reference>
<dbReference type="Proteomes" id="UP001162960">
    <property type="component" value="Chromosome"/>
</dbReference>
<evidence type="ECO:0000256" key="1">
    <source>
        <dbReference type="SAM" id="SignalP"/>
    </source>
</evidence>
<organism evidence="2 5">
    <name type="scientific">Bacteroides thetaiotaomicron</name>
    <dbReference type="NCBI Taxonomy" id="818"/>
    <lineage>
        <taxon>Bacteria</taxon>
        <taxon>Pseudomonadati</taxon>
        <taxon>Bacteroidota</taxon>
        <taxon>Bacteroidia</taxon>
        <taxon>Bacteroidales</taxon>
        <taxon>Bacteroidaceae</taxon>
        <taxon>Bacteroides</taxon>
    </lineage>
</organism>
<keyword evidence="1" id="KW-0732">Signal</keyword>
<evidence type="ECO:0000313" key="3">
    <source>
        <dbReference type="EMBL" id="MDC2238650.1"/>
    </source>
</evidence>
<reference evidence="2 5" key="1">
    <citation type="journal article" date="2019" name="Nat. Med.">
        <title>A library of human gut bacterial isolates paired with longitudinal multiomics data enables mechanistic microbiome research.</title>
        <authorList>
            <person name="Poyet M."/>
            <person name="Groussin M."/>
            <person name="Gibbons S.M."/>
            <person name="Avila-Pacheco J."/>
            <person name="Jiang X."/>
            <person name="Kearney S.M."/>
            <person name="Perrotta A.R."/>
            <person name="Berdy B."/>
            <person name="Zhao S."/>
            <person name="Lieberman T.D."/>
            <person name="Swanson P.K."/>
            <person name="Smith M."/>
            <person name="Roesemann S."/>
            <person name="Alexander J.E."/>
            <person name="Rich S.A."/>
            <person name="Livny J."/>
            <person name="Vlamakis H."/>
            <person name="Clish C."/>
            <person name="Bullock K."/>
            <person name="Deik A."/>
            <person name="Scott J."/>
            <person name="Pierce K.A."/>
            <person name="Xavier R.J."/>
            <person name="Alm E.J."/>
        </authorList>
    </citation>
    <scope>NUCLEOTIDE SEQUENCE [LARGE SCALE GENOMIC DNA]</scope>
    <source>
        <strain evidence="2 5">BIOML-A162</strain>
    </source>
</reference>
<evidence type="ECO:0000313" key="5">
    <source>
        <dbReference type="Proteomes" id="UP000436858"/>
    </source>
</evidence>
<evidence type="ECO:0000313" key="4">
    <source>
        <dbReference type="EMBL" id="UYU90984.1"/>
    </source>
</evidence>
<evidence type="ECO:0008006" key="6">
    <source>
        <dbReference type="Google" id="ProtNLM"/>
    </source>
</evidence>
<dbReference type="EMBL" id="CP083685">
    <property type="protein sequence ID" value="UYU90984.1"/>
    <property type="molecule type" value="Genomic_DNA"/>
</dbReference>
<name>A0A0N7I9H3_BACT4</name>
<dbReference type="KEGG" id="btho:Btheta7330_00507"/>
<dbReference type="AlphaFoldDB" id="A0A0N7I9H3"/>
<dbReference type="PROSITE" id="PS51257">
    <property type="entry name" value="PROKAR_LIPOPROTEIN"/>
    <property type="match status" value="1"/>
</dbReference>
<dbReference type="Proteomes" id="UP000436858">
    <property type="component" value="Unassembled WGS sequence"/>
</dbReference>
<feature type="signal peptide" evidence="1">
    <location>
        <begin position="1"/>
        <end position="22"/>
    </location>
</feature>
<proteinExistence type="predicted"/>
<dbReference type="EMBL" id="JAQNVG010000056">
    <property type="protein sequence ID" value="MDC2238650.1"/>
    <property type="molecule type" value="Genomic_DNA"/>
</dbReference>
<sequence>MKKIHLLAMLLFTACVVPVSQAQESLFLKDPSTKNKLLQLDLDVGTNFDLAYRGKGNMFTAMSDQKSVFPAISLRLQHFFSRKWGWYTNIRLGIPVKYRRDCYTELAHAVEADYYVNNLIPGTQKPDVNPCLDFGVAYRFENSHWAFYPRLGIGVNSISYQRVCAELKKKGGNELYRIEYRGDDESNYGSESIDAFILSAGITANYKLSRNCFLLLNVNYIQPLGRFTYRKYVTDLYTGEKVERGVYKSSTFARDLNVSVGFGFPFYLGRKTNRKSPHRERTRQLMEQKRKTYGLFPGNK</sequence>
<evidence type="ECO:0000313" key="2">
    <source>
        <dbReference type="EMBL" id="KAB4488075.1"/>
    </source>
</evidence>
<protein>
    <recommendedName>
        <fullName evidence="6">Outer membrane protein beta-barrel domain-containing protein</fullName>
    </recommendedName>
</protein>